<feature type="domain" description="Recombinase" evidence="1">
    <location>
        <begin position="17"/>
        <end position="91"/>
    </location>
</feature>
<keyword evidence="3" id="KW-0614">Plasmid</keyword>
<evidence type="ECO:0000259" key="1">
    <source>
        <dbReference type="Pfam" id="PF07508"/>
    </source>
</evidence>
<evidence type="ECO:0000259" key="2">
    <source>
        <dbReference type="Pfam" id="PF13408"/>
    </source>
</evidence>
<sequence length="472" mass="52986">MFFPRPSDGKRLTSFEWQPIRYRNVIGLLKNPFYAGAYAYGKSEKRVTVVDGRARKSYGHGKAFDDWEVLIREHHEGYIDWAEFERNQVSLACNTYGRSGGQKSGRGGRALLSGMITCGRCGRGLAVVYVGLAPGRPMYRCDRPNLMLGLPRCLGFGGARIDAAIAEEIVRVVEPVAIEAALEAERMHHQRQNERRRILELDLQQAQYDAGLAERRYAACDPDNRLIVAQLEKNWEAALRRVEECRARVSEADLPPGADQAPDFTGLADDLVRAWNAPGVATRTRQQILRTLIADIIADVDDSNREVVLTIHWKGGQHSVLRVRKPKTGEHGCQTPDQALAVMKQMATRYSDDDIAATLNRMGIRTGQNKTWTAHRVSSSRRVQGIHAFRSAEKDGQRLTMKEAAKCLEVTSHVIRRLIVDRILPAEQVVPGAPWQIKASHLQNQEVIKAIRNRNGPCRAEPQKQISMFPDT</sequence>
<dbReference type="GO" id="GO:0003677">
    <property type="term" value="F:DNA binding"/>
    <property type="evidence" value="ECO:0007669"/>
    <property type="project" value="InterPro"/>
</dbReference>
<feature type="domain" description="Recombinase zinc beta ribbon" evidence="2">
    <location>
        <begin position="111"/>
        <end position="167"/>
    </location>
</feature>
<geneLocation type="plasmid" evidence="4">
    <name>psj05684b</name>
</geneLocation>
<reference evidence="3 4" key="1">
    <citation type="submission" date="2017-08" db="EMBL/GenBank/DDBJ databases">
        <title>Multipartite genome sequences of Sinorhizobium species nodulating soybeans.</title>
        <authorList>
            <person name="Tian C.F."/>
        </authorList>
    </citation>
    <scope>NUCLEOTIDE SEQUENCE [LARGE SCALE GENOMIC DNA]</scope>
    <source>
        <strain evidence="3 4">CCBAU 05684</strain>
        <plasmid evidence="4">psj05684b</plasmid>
    </source>
</reference>
<dbReference type="PANTHER" id="PTHR30461">
    <property type="entry name" value="DNA-INVERTASE FROM LAMBDOID PROPHAGE"/>
    <property type="match status" value="1"/>
</dbReference>
<name>A0A249PJM7_9HYPH</name>
<dbReference type="Gene3D" id="3.90.1750.20">
    <property type="entry name" value="Putative Large Serine Recombinase, Chain B, Domain 2"/>
    <property type="match status" value="1"/>
</dbReference>
<dbReference type="InterPro" id="IPR025827">
    <property type="entry name" value="Zn_ribbon_recom_dom"/>
</dbReference>
<accession>A0A249PJM7</accession>
<dbReference type="Pfam" id="PF13408">
    <property type="entry name" value="Zn_ribbon_recom"/>
    <property type="match status" value="1"/>
</dbReference>
<dbReference type="InterPro" id="IPR011109">
    <property type="entry name" value="DNA_bind_recombinase_dom"/>
</dbReference>
<dbReference type="InterPro" id="IPR038109">
    <property type="entry name" value="DNA_bind_recomb_sf"/>
</dbReference>
<keyword evidence="4" id="KW-1185">Reference proteome</keyword>
<dbReference type="Pfam" id="PF07508">
    <property type="entry name" value="Recombinase"/>
    <property type="match status" value="1"/>
</dbReference>
<dbReference type="STRING" id="716928.GCA_000261485_05571"/>
<organism evidence="3 4">
    <name type="scientific">Sinorhizobium sojae CCBAU 05684</name>
    <dbReference type="NCBI Taxonomy" id="716928"/>
    <lineage>
        <taxon>Bacteria</taxon>
        <taxon>Pseudomonadati</taxon>
        <taxon>Pseudomonadota</taxon>
        <taxon>Alphaproteobacteria</taxon>
        <taxon>Hyphomicrobiales</taxon>
        <taxon>Rhizobiaceae</taxon>
        <taxon>Sinorhizobium/Ensifer group</taxon>
        <taxon>Sinorhizobium</taxon>
    </lineage>
</organism>
<evidence type="ECO:0000313" key="3">
    <source>
        <dbReference type="EMBL" id="ASY65947.1"/>
    </source>
</evidence>
<dbReference type="PANTHER" id="PTHR30461:SF23">
    <property type="entry name" value="DNA RECOMBINASE-RELATED"/>
    <property type="match status" value="1"/>
</dbReference>
<dbReference type="KEGG" id="esj:SJ05684_b49650"/>
<dbReference type="EMBL" id="CP023068">
    <property type="protein sequence ID" value="ASY65947.1"/>
    <property type="molecule type" value="Genomic_DNA"/>
</dbReference>
<dbReference type="GO" id="GO:0000150">
    <property type="term" value="F:DNA strand exchange activity"/>
    <property type="evidence" value="ECO:0007669"/>
    <property type="project" value="InterPro"/>
</dbReference>
<proteinExistence type="predicted"/>
<dbReference type="AlphaFoldDB" id="A0A249PJM7"/>
<evidence type="ECO:0000313" key="4">
    <source>
        <dbReference type="Proteomes" id="UP000217211"/>
    </source>
</evidence>
<protein>
    <submittedName>
        <fullName evidence="3">Mobile element protein</fullName>
    </submittedName>
</protein>
<dbReference type="Proteomes" id="UP000217211">
    <property type="component" value="Plasmid pSJ05684b"/>
</dbReference>
<gene>
    <name evidence="3" type="ORF">SJ05684_b49650</name>
</gene>
<dbReference type="InterPro" id="IPR050639">
    <property type="entry name" value="SSR_resolvase"/>
</dbReference>